<accession>A0A4Z1NZU2</accession>
<dbReference type="SUPFAM" id="SSF56112">
    <property type="entry name" value="Protein kinase-like (PK-like)"/>
    <property type="match status" value="1"/>
</dbReference>
<dbReference type="EMBL" id="SNSC02000017">
    <property type="protein sequence ID" value="TID16837.1"/>
    <property type="molecule type" value="Genomic_DNA"/>
</dbReference>
<name>A0A4Z1NZU2_9PEZI</name>
<dbReference type="Proteomes" id="UP000298493">
    <property type="component" value="Unassembled WGS sequence"/>
</dbReference>
<reference evidence="2 3" key="1">
    <citation type="submission" date="2019-04" db="EMBL/GenBank/DDBJ databases">
        <title>High contiguity whole genome sequence and gene annotation resource for two Venturia nashicola isolates.</title>
        <authorList>
            <person name="Prokchorchik M."/>
            <person name="Won K."/>
            <person name="Lee Y."/>
            <person name="Choi E.D."/>
            <person name="Segonzac C."/>
            <person name="Sohn K.H."/>
        </authorList>
    </citation>
    <scope>NUCLEOTIDE SEQUENCE [LARGE SCALE GENOMIC DNA]</scope>
    <source>
        <strain evidence="2 3">PRI2</strain>
    </source>
</reference>
<dbReference type="InterPro" id="IPR002575">
    <property type="entry name" value="Aminoglycoside_PTrfase"/>
</dbReference>
<evidence type="ECO:0000313" key="2">
    <source>
        <dbReference type="EMBL" id="TID16837.1"/>
    </source>
</evidence>
<dbReference type="InterPro" id="IPR051678">
    <property type="entry name" value="AGP_Transferase"/>
</dbReference>
<dbReference type="InterPro" id="IPR011009">
    <property type="entry name" value="Kinase-like_dom_sf"/>
</dbReference>
<dbReference type="PANTHER" id="PTHR21310">
    <property type="entry name" value="AMINOGLYCOSIDE PHOSPHOTRANSFERASE-RELATED-RELATED"/>
    <property type="match status" value="1"/>
</dbReference>
<keyword evidence="3" id="KW-1185">Reference proteome</keyword>
<dbReference type="OrthoDB" id="3250044at2759"/>
<dbReference type="AlphaFoldDB" id="A0A4Z1NZU2"/>
<evidence type="ECO:0000259" key="1">
    <source>
        <dbReference type="Pfam" id="PF01636"/>
    </source>
</evidence>
<dbReference type="PANTHER" id="PTHR21310:SF39">
    <property type="entry name" value="AMINOGLYCOSIDE PHOSPHOTRANSFERASE DOMAIN-CONTAINING PROTEIN"/>
    <property type="match status" value="1"/>
</dbReference>
<comment type="caution">
    <text evidence="2">The sequence shown here is derived from an EMBL/GenBank/DDBJ whole genome shotgun (WGS) entry which is preliminary data.</text>
</comment>
<feature type="domain" description="Aminoglycoside phosphotransferase" evidence="1">
    <location>
        <begin position="32"/>
        <end position="225"/>
    </location>
</feature>
<organism evidence="2 3">
    <name type="scientific">Venturia nashicola</name>
    <dbReference type="NCBI Taxonomy" id="86259"/>
    <lineage>
        <taxon>Eukaryota</taxon>
        <taxon>Fungi</taxon>
        <taxon>Dikarya</taxon>
        <taxon>Ascomycota</taxon>
        <taxon>Pezizomycotina</taxon>
        <taxon>Dothideomycetes</taxon>
        <taxon>Pleosporomycetidae</taxon>
        <taxon>Venturiales</taxon>
        <taxon>Venturiaceae</taxon>
        <taxon>Venturia</taxon>
    </lineage>
</organism>
<protein>
    <recommendedName>
        <fullName evidence="1">Aminoglycoside phosphotransferase domain-containing protein</fullName>
    </recommendedName>
</protein>
<dbReference type="Pfam" id="PF01636">
    <property type="entry name" value="APH"/>
    <property type="match status" value="1"/>
</dbReference>
<dbReference type="Gene3D" id="3.90.1200.10">
    <property type="match status" value="1"/>
</dbReference>
<sequence length="256" mass="29311">MIDHNTASDDELIAFCKTPGHALSHELPYIVQLSDTAIVKFGVGVYEEEANNQRRAFDLLNPHTVRVPRVYRFFQLEIEYGMTEGYLVMEYIDGDIPSPERYPTLAARLLPILEQFETIQHSIPGPLGGGISYGMFWEDDYPCFTSTKTLEDWINQRIFGKVQKLSFENTTLVLCHMDLAPRNIMELSDGSICILDWASAGFYPHVFEVAMLQIKPFGENEDKFIEPLLQHVMSKQEPTQLAQVTEAWGNSQRFHM</sequence>
<dbReference type="STRING" id="86259.A0A4Z1NZU2"/>
<gene>
    <name evidence="2" type="ORF">E6O75_ATG09603</name>
</gene>
<evidence type="ECO:0000313" key="3">
    <source>
        <dbReference type="Proteomes" id="UP000298493"/>
    </source>
</evidence>
<proteinExistence type="predicted"/>